<dbReference type="InterPro" id="IPR036388">
    <property type="entry name" value="WH-like_DNA-bd_sf"/>
</dbReference>
<dbReference type="InterPro" id="IPR018356">
    <property type="entry name" value="Tscrpt_reg_HTH_DeoR_CS"/>
</dbReference>
<dbReference type="PROSITE" id="PS00894">
    <property type="entry name" value="HTH_DEOR_1"/>
    <property type="match status" value="1"/>
</dbReference>
<organism evidence="8 9">
    <name type="scientific">Streptomyces lycii</name>
    <dbReference type="NCBI Taxonomy" id="2654337"/>
    <lineage>
        <taxon>Bacteria</taxon>
        <taxon>Bacillati</taxon>
        <taxon>Actinomycetota</taxon>
        <taxon>Actinomycetes</taxon>
        <taxon>Kitasatosporales</taxon>
        <taxon>Streptomycetaceae</taxon>
        <taxon>Streptomyces</taxon>
    </lineage>
</organism>
<evidence type="ECO:0000256" key="4">
    <source>
        <dbReference type="ARBA" id="ARBA00023125"/>
    </source>
</evidence>
<keyword evidence="4" id="KW-0238">DNA-binding</keyword>
<dbReference type="PRINTS" id="PR00037">
    <property type="entry name" value="HTHLACR"/>
</dbReference>
<keyword evidence="2" id="KW-0678">Repressor</keyword>
<keyword evidence="3" id="KW-0805">Transcription regulation</keyword>
<dbReference type="InterPro" id="IPR036390">
    <property type="entry name" value="WH_DNA-bd_sf"/>
</dbReference>
<dbReference type="SUPFAM" id="SSF46785">
    <property type="entry name" value="Winged helix' DNA-binding domain"/>
    <property type="match status" value="1"/>
</dbReference>
<dbReference type="InterPro" id="IPR050313">
    <property type="entry name" value="Carb_Metab_HTH_regulators"/>
</dbReference>
<dbReference type="Pfam" id="PF00455">
    <property type="entry name" value="DeoRC"/>
    <property type="match status" value="1"/>
</dbReference>
<dbReference type="Proteomes" id="UP000621266">
    <property type="component" value="Unassembled WGS sequence"/>
</dbReference>
<evidence type="ECO:0000313" key="9">
    <source>
        <dbReference type="Proteomes" id="UP000621266"/>
    </source>
</evidence>
<dbReference type="Gene3D" id="1.10.10.10">
    <property type="entry name" value="Winged helix-like DNA-binding domain superfamily/Winged helix DNA-binding domain"/>
    <property type="match status" value="1"/>
</dbReference>
<dbReference type="EMBL" id="WHPN01000271">
    <property type="protein sequence ID" value="KAF4408479.1"/>
    <property type="molecule type" value="Genomic_DNA"/>
</dbReference>
<evidence type="ECO:0000256" key="6">
    <source>
        <dbReference type="ARBA" id="ARBA00024937"/>
    </source>
</evidence>
<accession>A0ABQ7FJD3</accession>
<dbReference type="InterPro" id="IPR037171">
    <property type="entry name" value="NagB/RpiA_transferase-like"/>
</dbReference>
<dbReference type="PROSITE" id="PS51000">
    <property type="entry name" value="HTH_DEOR_2"/>
    <property type="match status" value="1"/>
</dbReference>
<evidence type="ECO:0000256" key="2">
    <source>
        <dbReference type="ARBA" id="ARBA00022491"/>
    </source>
</evidence>
<name>A0ABQ7FJD3_9ACTN</name>
<dbReference type="InterPro" id="IPR014036">
    <property type="entry name" value="DeoR-like_C"/>
</dbReference>
<dbReference type="SUPFAM" id="SSF100950">
    <property type="entry name" value="NagB/RpiA/CoA transferase-like"/>
    <property type="match status" value="1"/>
</dbReference>
<dbReference type="PANTHER" id="PTHR30363:SF4">
    <property type="entry name" value="GLYCEROL-3-PHOSPHATE REGULON REPRESSOR"/>
    <property type="match status" value="1"/>
</dbReference>
<comment type="caution">
    <text evidence="8">The sequence shown here is derived from an EMBL/GenBank/DDBJ whole genome shotgun (WGS) entry which is preliminary data.</text>
</comment>
<sequence>MQRTAEGSDAVISGAMRFEAAPARRRAILERVRSTGFCSIADLAGELAVSEMTVRRDVRRLDEAGEVRVVHGGVSLPPGEDYSTRAHENPGPKTLIGQAAAALVGPGDTIAVDAGTTAHALVDALPADFAGSVVTHSVPVMQALLERPESRCVGLGGDLYPPSRAFVGPATVEAAARLRVRWCFLGAAAVDERGCYGAYDLERPTKQALMDIADHVVLLADAGKFLSSAPVLLERLDRFHTLVTDTEPPAAIRRALEANGTALGVAAPAGAGV</sequence>
<dbReference type="Pfam" id="PF08220">
    <property type="entry name" value="HTH_DeoR"/>
    <property type="match status" value="1"/>
</dbReference>
<keyword evidence="9" id="KW-1185">Reference proteome</keyword>
<reference evidence="8 9" key="1">
    <citation type="submission" date="2019-10" db="EMBL/GenBank/DDBJ databases">
        <title>Streptomyces tenebrisbrunneis sp.nov., an endogenous actinomycete isolated from of Lycium ruthenicum.</title>
        <authorList>
            <person name="Ma L."/>
        </authorList>
    </citation>
    <scope>NUCLEOTIDE SEQUENCE [LARGE SCALE GENOMIC DNA]</scope>
    <source>
        <strain evidence="8 9">TRM 66187</strain>
    </source>
</reference>
<dbReference type="InterPro" id="IPR001034">
    <property type="entry name" value="DeoR_HTH"/>
</dbReference>
<proteinExistence type="predicted"/>
<feature type="domain" description="HTH deoR-type" evidence="7">
    <location>
        <begin position="21"/>
        <end position="76"/>
    </location>
</feature>
<dbReference type="SMART" id="SM00420">
    <property type="entry name" value="HTH_DEOR"/>
    <property type="match status" value="1"/>
</dbReference>
<evidence type="ECO:0000256" key="1">
    <source>
        <dbReference type="ARBA" id="ARBA00021390"/>
    </source>
</evidence>
<evidence type="ECO:0000259" key="7">
    <source>
        <dbReference type="PROSITE" id="PS51000"/>
    </source>
</evidence>
<dbReference type="SMART" id="SM01134">
    <property type="entry name" value="DeoRC"/>
    <property type="match status" value="1"/>
</dbReference>
<evidence type="ECO:0000256" key="5">
    <source>
        <dbReference type="ARBA" id="ARBA00023163"/>
    </source>
</evidence>
<evidence type="ECO:0000256" key="3">
    <source>
        <dbReference type="ARBA" id="ARBA00023015"/>
    </source>
</evidence>
<dbReference type="PANTHER" id="PTHR30363">
    <property type="entry name" value="HTH-TYPE TRANSCRIPTIONAL REGULATOR SRLR-RELATED"/>
    <property type="match status" value="1"/>
</dbReference>
<dbReference type="RefSeq" id="WP_098750166.1">
    <property type="nucleotide sequence ID" value="NZ_WHPN01000271.1"/>
</dbReference>
<protein>
    <recommendedName>
        <fullName evidence="1">Lactose phosphotransferase system repressor</fullName>
    </recommendedName>
</protein>
<keyword evidence="5" id="KW-0804">Transcription</keyword>
<comment type="function">
    <text evidence="6">Repressor of the lactose catabolism operon. Galactose-6-phosphate is the inducer.</text>
</comment>
<evidence type="ECO:0000313" key="8">
    <source>
        <dbReference type="EMBL" id="KAF4408479.1"/>
    </source>
</evidence>
<gene>
    <name evidence="8" type="ORF">GCU69_13655</name>
</gene>